<dbReference type="Proteomes" id="UP001465976">
    <property type="component" value="Unassembled WGS sequence"/>
</dbReference>
<dbReference type="EMBL" id="JBAHYK010001156">
    <property type="protein sequence ID" value="KAL0569261.1"/>
    <property type="molecule type" value="Genomic_DNA"/>
</dbReference>
<dbReference type="Gene3D" id="3.80.10.10">
    <property type="entry name" value="Ribonuclease Inhibitor"/>
    <property type="match status" value="1"/>
</dbReference>
<evidence type="ECO:0008006" key="3">
    <source>
        <dbReference type="Google" id="ProtNLM"/>
    </source>
</evidence>
<gene>
    <name evidence="1" type="ORF">V5O48_012704</name>
</gene>
<keyword evidence="2" id="KW-1185">Reference proteome</keyword>
<evidence type="ECO:0000313" key="2">
    <source>
        <dbReference type="Proteomes" id="UP001465976"/>
    </source>
</evidence>
<dbReference type="SUPFAM" id="SSF52058">
    <property type="entry name" value="L domain-like"/>
    <property type="match status" value="1"/>
</dbReference>
<protein>
    <recommendedName>
        <fullName evidence="3">F-box domain-containing protein</fullName>
    </recommendedName>
</protein>
<evidence type="ECO:0000313" key="1">
    <source>
        <dbReference type="EMBL" id="KAL0569261.1"/>
    </source>
</evidence>
<name>A0ABR3F2B0_9AGAR</name>
<organism evidence="1 2">
    <name type="scientific">Marasmius crinis-equi</name>
    <dbReference type="NCBI Taxonomy" id="585013"/>
    <lineage>
        <taxon>Eukaryota</taxon>
        <taxon>Fungi</taxon>
        <taxon>Dikarya</taxon>
        <taxon>Basidiomycota</taxon>
        <taxon>Agaricomycotina</taxon>
        <taxon>Agaricomycetes</taxon>
        <taxon>Agaricomycetidae</taxon>
        <taxon>Agaricales</taxon>
        <taxon>Marasmiineae</taxon>
        <taxon>Marasmiaceae</taxon>
        <taxon>Marasmius</taxon>
    </lineage>
</organism>
<sequence>MIIAQTCSFWRQLAFETPSLWASFHISLRPFPGSIQFLSAYLSRSKGMPLTIGLDSMEPNDDIILETLLEHSSRWKHLILHGADRLRSIEPPPRLPLLKSVELSTTGSLRASSMFKDAPALSTLILDNVEFEVPELETLPCSQLTSVTVRRLQINDALRVLHACTKLEDAVISSRRNFSPWVPILEYDPPFSLSSLTSLTFTTELFSHLFKSITVPALTSLTVATPTEPYNLEPWPQNEFVTFLERSACPLRRLSLVNIELTDTNLLAIFQHTPLLTHLSVKESPKHDIPPAITNKFLRRLTLPKPSPSQSLKAPPLPQLEFIDFVTHPSRIDYGLVVDLLSSRSSPLAHSCGVSVIKDVSVRQGFIDIPESVVPQHIIPKIGVPLAPLIDRITNRIFALGGSVVTPVFSSIRLVIPGIS</sequence>
<accession>A0ABR3F2B0</accession>
<proteinExistence type="predicted"/>
<reference evidence="1 2" key="1">
    <citation type="submission" date="2024-02" db="EMBL/GenBank/DDBJ databases">
        <title>A draft genome for the cacao thread blight pathogen Marasmius crinis-equi.</title>
        <authorList>
            <person name="Cohen S.P."/>
            <person name="Baruah I.K."/>
            <person name="Amoako-Attah I."/>
            <person name="Bukari Y."/>
            <person name="Meinhardt L.W."/>
            <person name="Bailey B.A."/>
        </authorList>
    </citation>
    <scope>NUCLEOTIDE SEQUENCE [LARGE SCALE GENOMIC DNA]</scope>
    <source>
        <strain evidence="1 2">GH-76</strain>
    </source>
</reference>
<comment type="caution">
    <text evidence="1">The sequence shown here is derived from an EMBL/GenBank/DDBJ whole genome shotgun (WGS) entry which is preliminary data.</text>
</comment>
<dbReference type="InterPro" id="IPR032675">
    <property type="entry name" value="LRR_dom_sf"/>
</dbReference>